<protein>
    <submittedName>
        <fullName evidence="2">Uncharacterized protein</fullName>
    </submittedName>
</protein>
<comment type="caution">
    <text evidence="2">The sequence shown here is derived from an EMBL/GenBank/DDBJ whole genome shotgun (WGS) entry which is preliminary data.</text>
</comment>
<evidence type="ECO:0000313" key="2">
    <source>
        <dbReference type="EMBL" id="MPC24602.1"/>
    </source>
</evidence>
<accession>A0A5B7DSH1</accession>
<name>A0A5B7DSH1_PORTR</name>
<feature type="region of interest" description="Disordered" evidence="1">
    <location>
        <begin position="35"/>
        <end position="54"/>
    </location>
</feature>
<dbReference type="EMBL" id="VSRR010001350">
    <property type="protein sequence ID" value="MPC24602.1"/>
    <property type="molecule type" value="Genomic_DNA"/>
</dbReference>
<keyword evidence="3" id="KW-1185">Reference proteome</keyword>
<reference evidence="2 3" key="1">
    <citation type="submission" date="2019-05" db="EMBL/GenBank/DDBJ databases">
        <title>Another draft genome of Portunus trituberculatus and its Hox gene families provides insights of decapod evolution.</title>
        <authorList>
            <person name="Jeong J.-H."/>
            <person name="Song I."/>
            <person name="Kim S."/>
            <person name="Choi T."/>
            <person name="Kim D."/>
            <person name="Ryu S."/>
            <person name="Kim W."/>
        </authorList>
    </citation>
    <scope>NUCLEOTIDE SEQUENCE [LARGE SCALE GENOMIC DNA]</scope>
    <source>
        <tissue evidence="2">Muscle</tissue>
    </source>
</reference>
<evidence type="ECO:0000313" key="3">
    <source>
        <dbReference type="Proteomes" id="UP000324222"/>
    </source>
</evidence>
<evidence type="ECO:0000256" key="1">
    <source>
        <dbReference type="SAM" id="MobiDB-lite"/>
    </source>
</evidence>
<sequence>MRSKLGQCGGGFGGSKGVRCGERFGGDVSNVVKGHRASVGGGGSRTFPGPHGKAALPQPYEQWSLNRPGINAIKEGLLDQMSAFAS</sequence>
<gene>
    <name evidence="2" type="ORF">E2C01_017690</name>
</gene>
<proteinExistence type="predicted"/>
<dbReference type="AlphaFoldDB" id="A0A5B7DSH1"/>
<organism evidence="2 3">
    <name type="scientific">Portunus trituberculatus</name>
    <name type="common">Swimming crab</name>
    <name type="synonym">Neptunus trituberculatus</name>
    <dbReference type="NCBI Taxonomy" id="210409"/>
    <lineage>
        <taxon>Eukaryota</taxon>
        <taxon>Metazoa</taxon>
        <taxon>Ecdysozoa</taxon>
        <taxon>Arthropoda</taxon>
        <taxon>Crustacea</taxon>
        <taxon>Multicrustacea</taxon>
        <taxon>Malacostraca</taxon>
        <taxon>Eumalacostraca</taxon>
        <taxon>Eucarida</taxon>
        <taxon>Decapoda</taxon>
        <taxon>Pleocyemata</taxon>
        <taxon>Brachyura</taxon>
        <taxon>Eubrachyura</taxon>
        <taxon>Portunoidea</taxon>
        <taxon>Portunidae</taxon>
        <taxon>Portuninae</taxon>
        <taxon>Portunus</taxon>
    </lineage>
</organism>
<dbReference type="Proteomes" id="UP000324222">
    <property type="component" value="Unassembled WGS sequence"/>
</dbReference>